<evidence type="ECO:0000256" key="4">
    <source>
        <dbReference type="ARBA" id="ARBA00023284"/>
    </source>
</evidence>
<dbReference type="PANTHER" id="PTHR42852:SF6">
    <property type="entry name" value="THIOL:DISULFIDE INTERCHANGE PROTEIN DSBE"/>
    <property type="match status" value="1"/>
</dbReference>
<keyword evidence="2" id="KW-0201">Cytochrome c-type biogenesis</keyword>
<dbReference type="SUPFAM" id="SSF52833">
    <property type="entry name" value="Thioredoxin-like"/>
    <property type="match status" value="1"/>
</dbReference>
<comment type="caution">
    <text evidence="7">The sequence shown here is derived from an EMBL/GenBank/DDBJ whole genome shotgun (WGS) entry which is preliminary data.</text>
</comment>
<name>A0ABR7CWB4_9BACT</name>
<dbReference type="PANTHER" id="PTHR42852">
    <property type="entry name" value="THIOL:DISULFIDE INTERCHANGE PROTEIN DSBE"/>
    <property type="match status" value="1"/>
</dbReference>
<evidence type="ECO:0000259" key="6">
    <source>
        <dbReference type="PROSITE" id="PS51352"/>
    </source>
</evidence>
<dbReference type="EMBL" id="JACOOH010000001">
    <property type="protein sequence ID" value="MBC5619963.1"/>
    <property type="molecule type" value="Genomic_DNA"/>
</dbReference>
<dbReference type="InterPro" id="IPR025380">
    <property type="entry name" value="DUF4369"/>
</dbReference>
<dbReference type="InterPro" id="IPR017937">
    <property type="entry name" value="Thioredoxin_CS"/>
</dbReference>
<feature type="coiled-coil region" evidence="5">
    <location>
        <begin position="140"/>
        <end position="167"/>
    </location>
</feature>
<sequence length="360" mass="40005">MKKIGLSILLTVCAYVTSVAQEGFKITGHLGGTLGGDLVLATTGAEGLVKLDEAVMINGEFEFAGRVDGVIHAYILTAEQQPVATLMLENLEYTVVAGEKGIEVQGGGESQKILNQYNEIQQIIAREKMRMEQETRAAYSQQNQMKLQALQQQFQKVMEEMKVKQAELFRVYKDSPVTAFMLVSSMGEMDYSSLKNVYDKLGEPAKNSLYGQAIVQQLALFKQVELGSVAPDFTGTMSGGESVSLHGIKAKLKLVDFWASWCAPCRQEMPNVVKIYKKYREAGLEIIGVSLDTKVPDWLKAMQDEKMTWPNIMDEQKGISARYLVRGIPHTVLLDENNRIVAKNLRGKTLEKKIAELLGK</sequence>
<dbReference type="PROSITE" id="PS51352">
    <property type="entry name" value="THIOREDOXIN_2"/>
    <property type="match status" value="1"/>
</dbReference>
<feature type="domain" description="Thioredoxin" evidence="6">
    <location>
        <begin position="224"/>
        <end position="360"/>
    </location>
</feature>
<evidence type="ECO:0000256" key="2">
    <source>
        <dbReference type="ARBA" id="ARBA00022748"/>
    </source>
</evidence>
<dbReference type="Gene3D" id="3.40.30.10">
    <property type="entry name" value="Glutaredoxin"/>
    <property type="match status" value="1"/>
</dbReference>
<dbReference type="InterPro" id="IPR000866">
    <property type="entry name" value="AhpC/TSA"/>
</dbReference>
<dbReference type="InterPro" id="IPR013766">
    <property type="entry name" value="Thioredoxin_domain"/>
</dbReference>
<dbReference type="Pfam" id="PF14289">
    <property type="entry name" value="DUF4369"/>
    <property type="match status" value="1"/>
</dbReference>
<comment type="subcellular location">
    <subcellularLocation>
        <location evidence="1">Cell envelope</location>
    </subcellularLocation>
</comment>
<dbReference type="CDD" id="cd02966">
    <property type="entry name" value="TlpA_like_family"/>
    <property type="match status" value="1"/>
</dbReference>
<evidence type="ECO:0000256" key="1">
    <source>
        <dbReference type="ARBA" id="ARBA00004196"/>
    </source>
</evidence>
<keyword evidence="5" id="KW-0175">Coiled coil</keyword>
<evidence type="ECO:0000313" key="8">
    <source>
        <dbReference type="Proteomes" id="UP000646484"/>
    </source>
</evidence>
<protein>
    <submittedName>
        <fullName evidence="7">Redoxin domain-containing protein</fullName>
    </submittedName>
</protein>
<dbReference type="Pfam" id="PF00578">
    <property type="entry name" value="AhpC-TSA"/>
    <property type="match status" value="1"/>
</dbReference>
<evidence type="ECO:0000256" key="3">
    <source>
        <dbReference type="ARBA" id="ARBA00023157"/>
    </source>
</evidence>
<dbReference type="PROSITE" id="PS00194">
    <property type="entry name" value="THIOREDOXIN_1"/>
    <property type="match status" value="1"/>
</dbReference>
<evidence type="ECO:0000256" key="5">
    <source>
        <dbReference type="SAM" id="Coils"/>
    </source>
</evidence>
<organism evidence="7 8">
    <name type="scientific">Butyricimonas hominis</name>
    <dbReference type="NCBI Taxonomy" id="2763032"/>
    <lineage>
        <taxon>Bacteria</taxon>
        <taxon>Pseudomonadati</taxon>
        <taxon>Bacteroidota</taxon>
        <taxon>Bacteroidia</taxon>
        <taxon>Bacteroidales</taxon>
        <taxon>Odoribacteraceae</taxon>
        <taxon>Butyricimonas</taxon>
    </lineage>
</organism>
<keyword evidence="3" id="KW-1015">Disulfide bond</keyword>
<accession>A0ABR7CWB4</accession>
<gene>
    <name evidence="7" type="ORF">H8S64_02500</name>
</gene>
<evidence type="ECO:0000313" key="7">
    <source>
        <dbReference type="EMBL" id="MBC5619963.1"/>
    </source>
</evidence>
<keyword evidence="8" id="KW-1185">Reference proteome</keyword>
<reference evidence="7 8" key="1">
    <citation type="submission" date="2020-08" db="EMBL/GenBank/DDBJ databases">
        <title>Genome public.</title>
        <authorList>
            <person name="Liu C."/>
            <person name="Sun Q."/>
        </authorList>
    </citation>
    <scope>NUCLEOTIDE SEQUENCE [LARGE SCALE GENOMIC DNA]</scope>
    <source>
        <strain evidence="7 8">NSJ-56</strain>
    </source>
</reference>
<proteinExistence type="predicted"/>
<dbReference type="InterPro" id="IPR050553">
    <property type="entry name" value="Thioredoxin_ResA/DsbE_sf"/>
</dbReference>
<dbReference type="InterPro" id="IPR036249">
    <property type="entry name" value="Thioredoxin-like_sf"/>
</dbReference>
<keyword evidence="4" id="KW-0676">Redox-active center</keyword>
<dbReference type="Proteomes" id="UP000646484">
    <property type="component" value="Unassembled WGS sequence"/>
</dbReference>